<organism evidence="3 4">
    <name type="scientific">Porphyromonas pasteri</name>
    <dbReference type="NCBI Taxonomy" id="1583331"/>
    <lineage>
        <taxon>Bacteria</taxon>
        <taxon>Pseudomonadati</taxon>
        <taxon>Bacteroidota</taxon>
        <taxon>Bacteroidia</taxon>
        <taxon>Bacteroidales</taxon>
        <taxon>Porphyromonadaceae</taxon>
        <taxon>Porphyromonas</taxon>
    </lineage>
</organism>
<proteinExistence type="inferred from homology"/>
<dbReference type="SMART" id="SM01360">
    <property type="entry name" value="A2M"/>
    <property type="match status" value="1"/>
</dbReference>
<protein>
    <recommendedName>
        <fullName evidence="2">Alpha-2-macroglobulin domain-containing protein</fullName>
    </recommendedName>
</protein>
<feature type="domain" description="Alpha-2-macroglobulin" evidence="2">
    <location>
        <begin position="1168"/>
        <end position="1257"/>
    </location>
</feature>
<dbReference type="RefSeq" id="WP_188807796.1">
    <property type="nucleotide sequence ID" value="NZ_BMPU01000002.1"/>
</dbReference>
<dbReference type="Pfam" id="PF00207">
    <property type="entry name" value="A2M"/>
    <property type="match status" value="1"/>
</dbReference>
<evidence type="ECO:0000313" key="3">
    <source>
        <dbReference type="EMBL" id="GGM51357.1"/>
    </source>
</evidence>
<evidence type="ECO:0000259" key="2">
    <source>
        <dbReference type="SMART" id="SM01360"/>
    </source>
</evidence>
<dbReference type="InterPro" id="IPR041246">
    <property type="entry name" value="Bact_MG10"/>
</dbReference>
<evidence type="ECO:0000256" key="1">
    <source>
        <dbReference type="ARBA" id="ARBA00010556"/>
    </source>
</evidence>
<dbReference type="PANTHER" id="PTHR40094:SF1">
    <property type="entry name" value="UBIQUITIN DOMAIN-CONTAINING PROTEIN"/>
    <property type="match status" value="1"/>
</dbReference>
<dbReference type="Pfam" id="PF17973">
    <property type="entry name" value="bMG10"/>
    <property type="match status" value="1"/>
</dbReference>
<accession>A0ABQ2H5Z6</accession>
<sequence>MKIRYALLVALSLSLPSYGQKKQSTKATPQIQRVQQIQRILKPNTSRQSDRNRINVPLTRELIDYGMKKHDLNILLQGYSELWLRTVDRDPEAQINAYQTLHELKSLPWLTATDRLALKLFTLRYYFKRQDRYRYRSEEIVAKHVDPVNPESWSQQDYNTFYTTRIRELISDPAALSASLKPYSAAFSIDEGTIGEPTFGTELLNNFPGDGALEALHREVLKTLRPAAEASKSVYYRALIDRHQIHLDKDKMTETQRIEALEDYLKKYATHQEVSTGLSSLLGIYPYQRLRRARFLESVIQRVTGLTPEMRKQLGEEAKRCRRPELLQRADHSYLDRVGVHLEAPYLVTKATVQLYKVPTIIRPDTREDWKPGSQDKPIATKEVTFQLDDLGEGKGAKPFSLDLPTAGNYILLTKFGYSPEASSKDLDAENSLMRTEYVYLAHEAGDVGSHQWVNARTGAPVADQSFHTYHQISFRGDFEHKGDVKTDALGYYRLKDGEWRYFMASGKDPLIAYSYHSRNRSRSDGPADPLRLYAYQGYVTTDRPAYRPGQTAHIYGVYSEVRMHAEDARVAASKALTLEVINASYEKVQELKVQTDAFGRFSTSITLPKDGLTGDYRIRARTASERDQELSPEFSCEFAVFEYKREGTELTVDMPQPPYQYGGTLPITGSVRTLSGSPVADARVSYTLRRSVSLWSFRELSVDYSDRSEIEDITSEVVTDASGRYSFTVPLPEDPQKLTQRKGDYFAPWYSYTLIVTSTDGAGESHQEILNIPIGQPVGAVSVDLPQLIDRKSASTTLRFTNELHTLRSELPTVHYRFTSGGKVHLEGTTPTDSIIELAPRLASLPSGRYELDYSVKYRDSLSYVGQMALYLFDTRDSKVSDLRAPLLLSAGDGKYGAGKKPVVYYATSLPDAYIYYSVYSQRGPIASGVLRPKAGALCTLPIDISKEPTEPEEIDVKLYTVRDGRFLREEVKLQRTQPEKELQITWDSFRDRLKAGDKETWSFTLRDDKGRPAEGVAVAVWMYDAALEAFGTLEPWSPTLRLKETALSHLLGSYFISVDKQSGGRYPDGAWWTAWLGDKPRGAFRSPFIKKSATTEEDDDEEEDTVEPMLEIGSPMLYGARSTMQLSAEYKIVSAPSDMGSSRTRAKKAEESAPAVKLRKDFSETTFFLPELKTDSKGQVSWSFNAPEQLSRWRLVLNAHSRTLDHHIERRTVETSREFSIRPTLPRFVREGDAATLVTEVRNESPEAQYGTLTLELFDPASGVVRSTQQQTFDIAASSATTLSLPLEGYRGLDSVGVRVIARGSHSSDGEQHILPVLSDRETITETIAFSSHSEGTQRISLAPLFPSTGKMPESGLFTVTLQPNASRLALTALPVMTYNKEVSAFAAATALFGQSVARLLVGYEPLHKWAEGVLNAPESTQKGTSYGALVGRDSLLSKSPWARRLKQEAEQERELARFLLSPDHTTTSDQLLKRLGDLQTSDGLWAWYPGMEGSLYTTEYVLRTLLRMAAYSDLESALRLRLEEMIRRGMKALDKQAVRDHAELVKAKRAGKSAYVYTDVDYLYLAALAKTRGLRDASEEAKKAESYFLRELRTNLRDMPLDDKPRAALIFLRAGEKKLAMELVESIRDYLVEDETGLFFARLQSGSYSWISRALPAAVETLELFSDPSIMDIERISGIKRWIVAQKRTNSWGRDLPTAEAVYGLTLGDPIAHELDKDAQARIDLPVVGGEAIRLEGDRLQVKMPFTSTVHPDTVLTLSQSQPAVLWGSATATYTLPTAEVEARGKQIQITRETFLLRRGSKGDELLPLAEGQELRVGDRLRTRLTIRLEQSLDFVQVIDPRPGFTEPIIQKPGYEWGEGTGYYVEPKDTETNFYIDHLNRGTYLLSYDQYVARAGRFAGTVARIVSCYAPDYSAHTAAGIVTSVLPLKK</sequence>
<dbReference type="Pfam" id="PF01835">
    <property type="entry name" value="MG2"/>
    <property type="match status" value="1"/>
</dbReference>
<dbReference type="EMBL" id="BMPU01000002">
    <property type="protein sequence ID" value="GGM51357.1"/>
    <property type="molecule type" value="Genomic_DNA"/>
</dbReference>
<dbReference type="InterPro" id="IPR008930">
    <property type="entry name" value="Terpenoid_cyclase/PrenylTrfase"/>
</dbReference>
<keyword evidence="4" id="KW-1185">Reference proteome</keyword>
<comment type="caution">
    <text evidence="3">The sequence shown here is derived from an EMBL/GenBank/DDBJ whole genome shotgun (WGS) entry which is preliminary data.</text>
</comment>
<gene>
    <name evidence="3" type="ORF">GCM10007088_07450</name>
</gene>
<dbReference type="Gene3D" id="2.60.40.1930">
    <property type="match status" value="1"/>
</dbReference>
<dbReference type="InterPro" id="IPR002890">
    <property type="entry name" value="MG2"/>
</dbReference>
<name>A0ABQ2H5Z6_9PORP</name>
<reference evidence="4" key="1">
    <citation type="journal article" date="2019" name="Int. J. Syst. Evol. Microbiol.">
        <title>The Global Catalogue of Microorganisms (GCM) 10K type strain sequencing project: providing services to taxonomists for standard genome sequencing and annotation.</title>
        <authorList>
            <consortium name="The Broad Institute Genomics Platform"/>
            <consortium name="The Broad Institute Genome Sequencing Center for Infectious Disease"/>
            <person name="Wu L."/>
            <person name="Ma J."/>
        </authorList>
    </citation>
    <scope>NUCLEOTIDE SEQUENCE [LARGE SCALE GENOMIC DNA]</scope>
    <source>
        <strain evidence="4">JCM 30531</strain>
    </source>
</reference>
<evidence type="ECO:0000313" key="4">
    <source>
        <dbReference type="Proteomes" id="UP000653477"/>
    </source>
</evidence>
<dbReference type="InterPro" id="IPR051802">
    <property type="entry name" value="YfhM-like"/>
</dbReference>
<dbReference type="Gene3D" id="1.50.10.20">
    <property type="match status" value="1"/>
</dbReference>
<dbReference type="SUPFAM" id="SSF48239">
    <property type="entry name" value="Terpenoid cyclases/Protein prenyltransferases"/>
    <property type="match status" value="1"/>
</dbReference>
<comment type="similarity">
    <text evidence="1">Belongs to the protease inhibitor I39 (alpha-2-macroglobulin) family. Bacterial alpha-2-macroglobulin subfamily.</text>
</comment>
<dbReference type="PANTHER" id="PTHR40094">
    <property type="entry name" value="ALPHA-2-MACROGLOBULIN HOMOLOG"/>
    <property type="match status" value="1"/>
</dbReference>
<dbReference type="InterPro" id="IPR001599">
    <property type="entry name" value="Macroglobln_a2"/>
</dbReference>
<dbReference type="Proteomes" id="UP000653477">
    <property type="component" value="Unassembled WGS sequence"/>
</dbReference>